<feature type="transmembrane region" description="Helical" evidence="2">
    <location>
        <begin position="138"/>
        <end position="157"/>
    </location>
</feature>
<evidence type="ECO:0000313" key="4">
    <source>
        <dbReference type="Proteomes" id="UP000642509"/>
    </source>
</evidence>
<feature type="region of interest" description="Disordered" evidence="1">
    <location>
        <begin position="1"/>
        <end position="29"/>
    </location>
</feature>
<gene>
    <name evidence="3" type="ORF">GCM10010977_00190</name>
</gene>
<comment type="caution">
    <text evidence="3">The sequence shown here is derived from an EMBL/GenBank/DDBJ whole genome shotgun (WGS) entry which is preliminary data.</text>
</comment>
<accession>A0ABQ2LLN6</accession>
<dbReference type="EMBL" id="BMLQ01000001">
    <property type="protein sequence ID" value="GGO39474.1"/>
    <property type="molecule type" value="Genomic_DNA"/>
</dbReference>
<feature type="transmembrane region" description="Helical" evidence="2">
    <location>
        <begin position="54"/>
        <end position="74"/>
    </location>
</feature>
<feature type="transmembrane region" description="Helical" evidence="2">
    <location>
        <begin position="286"/>
        <end position="305"/>
    </location>
</feature>
<organism evidence="3 4">
    <name type="scientific">Citricoccus zhacaiensis</name>
    <dbReference type="NCBI Taxonomy" id="489142"/>
    <lineage>
        <taxon>Bacteria</taxon>
        <taxon>Bacillati</taxon>
        <taxon>Actinomycetota</taxon>
        <taxon>Actinomycetes</taxon>
        <taxon>Micrococcales</taxon>
        <taxon>Micrococcaceae</taxon>
        <taxon>Citricoccus</taxon>
    </lineage>
</organism>
<feature type="region of interest" description="Disordered" evidence="1">
    <location>
        <begin position="383"/>
        <end position="412"/>
    </location>
</feature>
<feature type="transmembrane region" description="Helical" evidence="2">
    <location>
        <begin position="164"/>
        <end position="179"/>
    </location>
</feature>
<feature type="transmembrane region" description="Helical" evidence="2">
    <location>
        <begin position="353"/>
        <end position="373"/>
    </location>
</feature>
<feature type="transmembrane region" description="Helical" evidence="2">
    <location>
        <begin position="422"/>
        <end position="443"/>
    </location>
</feature>
<keyword evidence="4" id="KW-1185">Reference proteome</keyword>
<evidence type="ECO:0000256" key="1">
    <source>
        <dbReference type="SAM" id="MobiDB-lite"/>
    </source>
</evidence>
<feature type="transmembrane region" description="Helical" evidence="2">
    <location>
        <begin position="312"/>
        <end position="333"/>
    </location>
</feature>
<protein>
    <recommendedName>
        <fullName evidence="5">DUF2079 domain-containing protein</fullName>
    </recommendedName>
</protein>
<keyword evidence="2" id="KW-0472">Membrane</keyword>
<dbReference type="Proteomes" id="UP000642509">
    <property type="component" value="Unassembled WGS sequence"/>
</dbReference>
<evidence type="ECO:0008006" key="5">
    <source>
        <dbReference type="Google" id="ProtNLM"/>
    </source>
</evidence>
<feature type="transmembrane region" description="Helical" evidence="2">
    <location>
        <begin position="243"/>
        <end position="266"/>
    </location>
</feature>
<keyword evidence="2" id="KW-1133">Transmembrane helix</keyword>
<sequence length="563" mass="62316">MQQNPAVDDSRSGDAPAPSLDRTAGRTPRWVIGRQPDRRDGAVTVGPRTTGRQWWQLGAVMAVAAVLYLVHSFLRFRNFEAKGYDLGIFDQAVRQYALFREPIVPIKGVDFNILGDHFHPIIALAAPLYWIWDDPRMLGIAMTALLVSTAIPVYLFARRRFSHATALVAAGALLLWWPFQAMVNWDFHEVSFGVPIVAWIVWAIDGRRYWLATLLAVSLLTVREDMGITLLAIAMVLAIKRAWLPAVVTAVLGVAGYVFATSVVIPHFSPEGEFGYWQFTALGPDMGSSIAFILSQPLDAIAVLFDHPLKIGLWLLHFVALWLLPFLSPYTLIGAPILLSRLFNDRLNVWSPVYQYDAILAPIFLLAALEALARIGAWREARRQSSGGSSDPARRRRTRSTATAGLGAPGFAQPGRPGRLPLVFVSVLLGCGVLGTAVFPQVFPFHRTVTGDNWQMTEWAHALDRAVESIPDDVCVEAADNAVPHLVDRTYVGLHGDMGDELATWMIIDTTVEELGGWDPLTPDQALDRAQRLGYEPVTQDDHGIWVLHRDRPVDPVCATYVP</sequence>
<name>A0ABQ2LLN6_9MICC</name>
<dbReference type="InterPro" id="IPR018650">
    <property type="entry name" value="STSV1_Orf64"/>
</dbReference>
<reference evidence="4" key="1">
    <citation type="journal article" date="2019" name="Int. J. Syst. Evol. Microbiol.">
        <title>The Global Catalogue of Microorganisms (GCM) 10K type strain sequencing project: providing services to taxonomists for standard genome sequencing and annotation.</title>
        <authorList>
            <consortium name="The Broad Institute Genomics Platform"/>
            <consortium name="The Broad Institute Genome Sequencing Center for Infectious Disease"/>
            <person name="Wu L."/>
            <person name="Ma J."/>
        </authorList>
    </citation>
    <scope>NUCLEOTIDE SEQUENCE [LARGE SCALE GENOMIC DNA]</scope>
    <source>
        <strain evidence="4">CGMCC 1.7064</strain>
    </source>
</reference>
<keyword evidence="2" id="KW-0812">Transmembrane</keyword>
<evidence type="ECO:0000313" key="3">
    <source>
        <dbReference type="EMBL" id="GGO39474.1"/>
    </source>
</evidence>
<proteinExistence type="predicted"/>
<dbReference type="Pfam" id="PF09852">
    <property type="entry name" value="DUF2079"/>
    <property type="match status" value="1"/>
</dbReference>
<evidence type="ECO:0000256" key="2">
    <source>
        <dbReference type="SAM" id="Phobius"/>
    </source>
</evidence>